<dbReference type="Gene3D" id="2.160.20.10">
    <property type="entry name" value="Single-stranded right-handed beta-helix, Pectin lyase-like"/>
    <property type="match status" value="1"/>
</dbReference>
<evidence type="ECO:0000313" key="2">
    <source>
        <dbReference type="EMBL" id="ADN34981.1"/>
    </source>
</evidence>
<dbReference type="InterPro" id="IPR011050">
    <property type="entry name" value="Pectin_lyase_fold/virulence"/>
</dbReference>
<dbReference type="NCBIfam" id="TIGR04213">
    <property type="entry name" value="PGF_pre_PGF"/>
    <property type="match status" value="1"/>
</dbReference>
<feature type="transmembrane region" description="Helical" evidence="1">
    <location>
        <begin position="27"/>
        <end position="47"/>
    </location>
</feature>
<keyword evidence="1" id="KW-0812">Transmembrane</keyword>
<dbReference type="eggNOG" id="arCOG03504">
    <property type="taxonomic scope" value="Archaea"/>
</dbReference>
<protein>
    <submittedName>
        <fullName evidence="2">Polymorphic outer membrane protein</fullName>
    </submittedName>
</protein>
<accession>E1REN4</accession>
<dbReference type="Proteomes" id="UP000006565">
    <property type="component" value="Chromosome"/>
</dbReference>
<dbReference type="SMART" id="SM00710">
    <property type="entry name" value="PbH1"/>
    <property type="match status" value="9"/>
</dbReference>
<dbReference type="SUPFAM" id="SSF51126">
    <property type="entry name" value="Pectin lyase-like"/>
    <property type="match status" value="2"/>
</dbReference>
<dbReference type="AlphaFoldDB" id="E1REN4"/>
<feature type="transmembrane region" description="Helical" evidence="1">
    <location>
        <begin position="828"/>
        <end position="849"/>
    </location>
</feature>
<reference evidence="2 3" key="1">
    <citation type="journal article" date="2010" name="Stand. Genomic Sci.">
        <title>Complete genome sequence of Methanoplanus petrolearius type strain (SEBR 4847).</title>
        <authorList>
            <person name="Brambilla E."/>
            <person name="Djao O.D."/>
            <person name="Daligault H."/>
            <person name="Lapidus A."/>
            <person name="Lucas S."/>
            <person name="Hammon N."/>
            <person name="Nolan M."/>
            <person name="Tice H."/>
            <person name="Cheng J.F."/>
            <person name="Han C."/>
            <person name="Tapia R."/>
            <person name="Goodwin L."/>
            <person name="Pitluck S."/>
            <person name="Liolios K."/>
            <person name="Ivanova N."/>
            <person name="Mavromatis K."/>
            <person name="Mikhailova N."/>
            <person name="Pati A."/>
            <person name="Chen A."/>
            <person name="Palaniappan K."/>
            <person name="Land M."/>
            <person name="Hauser L."/>
            <person name="Chang Y.J."/>
            <person name="Jeffries C.D."/>
            <person name="Rohde M."/>
            <person name="Spring S."/>
            <person name="Sikorski J."/>
            <person name="Goker M."/>
            <person name="Woyke T."/>
            <person name="Bristow J."/>
            <person name="Eisen J.A."/>
            <person name="Markowitz V."/>
            <person name="Hugenholtz P."/>
            <person name="Kyrpides N.C."/>
            <person name="Klenk H.P."/>
        </authorList>
    </citation>
    <scope>NUCLEOTIDE SEQUENCE [LARGE SCALE GENOMIC DNA]</scope>
    <source>
        <strain evidence="3">DSM 11571 / OCM 486 / SEBR 4847</strain>
    </source>
</reference>
<dbReference type="HOGENOM" id="CLU_331119_0_0_2"/>
<dbReference type="InterPro" id="IPR006626">
    <property type="entry name" value="PbH1"/>
</dbReference>
<organism evidence="2 3">
    <name type="scientific">Methanolacinia petrolearia (strain DSM 11571 / OCM 486 / SEBR 4847)</name>
    <name type="common">Methanoplanus petrolearius</name>
    <dbReference type="NCBI Taxonomy" id="679926"/>
    <lineage>
        <taxon>Archaea</taxon>
        <taxon>Methanobacteriati</taxon>
        <taxon>Methanobacteriota</taxon>
        <taxon>Stenosarchaea group</taxon>
        <taxon>Methanomicrobia</taxon>
        <taxon>Methanomicrobiales</taxon>
        <taxon>Methanomicrobiaceae</taxon>
        <taxon>Methanolacinia</taxon>
    </lineage>
</organism>
<dbReference type="InterPro" id="IPR012334">
    <property type="entry name" value="Pectin_lyas_fold"/>
</dbReference>
<dbReference type="STRING" id="679926.Mpet_0203"/>
<gene>
    <name evidence="2" type="ordered locus">Mpet_0203</name>
</gene>
<sequence>MGNELSEDTLAVSADCRLPGFNGRSGLYRFILTLILFLGLLVIAAPVSAEVWTLNTTDSIEANISLASPGDTLILNPGTYQQYNITVSKNVTIMSNISAGGSAGNTIIDAMNSGRIFYDNSTAGYTLTIEGLTLTNGSLSDEEGGAICTTNGSVEISSSVITDCSALTLGNGGAIYSSSGNVIATSCTFNDCFSNTGGAICAAVVNTTSCSFTRCGSSVCLGGAISSDDVTAISCSFTGCFAWSGGGIFSDAVTVRSCNFTDCAAYTSTGIGGGISSDDVVAESCSFINCSSKGDGGGIYSNTTSVVFCDFTDCKAVYDGGGISSLDATVTSCSFTSCYGTGGYSYGGGICSNYDAGGTFLISSSSFTGCRASAGGGLYSELSTVTVISCTFINCRGIDSGGAILSMDNNYLTISSCTFTGCSALNYAGAILSDTDYTTYATITSSDFTNCSAENMYGGVIYANYSISAIHYCRIYDCNGGTAVVMEDGTMDAENNWWGTNSDPSGYTKALSGGPVDVSPWLVLGTAPSPSSITAGDSSIVSADLTRNSADEDTSPGGYVPDGIPVTFTLAGGPGSLSSLSGATVSGVSATTYSSSSPGTATIAATVDNQIANCTVQVNSGGGSSSGGSGGSNTDTGIGFAEDLKAGENVSLEMNKGAVYRVDLTAKTDIEKLMITVRKDSSVPSSVGEPDWDVYEYEEVTLYYADESDLSDLMFYFKVKKSWPASNGYGYGDVLMLRFNEETDEWEELTTTFTGEDGTYYYYSAETPSFSWFAIAVSEDATIIPEGTETEVATQAATSVNTPSSSVATAVSTTSPGNSSIAEGEKSLTSLAIPALAVILVIIAVIGLVSRKKKDEYPDWWDHGRR</sequence>
<dbReference type="eggNOG" id="arCOG02521">
    <property type="taxonomic scope" value="Archaea"/>
</dbReference>
<keyword evidence="1" id="KW-1133">Transmembrane helix</keyword>
<evidence type="ECO:0000256" key="1">
    <source>
        <dbReference type="SAM" id="Phobius"/>
    </source>
</evidence>
<keyword evidence="3" id="KW-1185">Reference proteome</keyword>
<proteinExistence type="predicted"/>
<dbReference type="InterPro" id="IPR026453">
    <property type="entry name" value="PGF_pre_PGF"/>
</dbReference>
<keyword evidence="1" id="KW-0472">Membrane</keyword>
<name>E1REN4_METP4</name>
<dbReference type="KEGG" id="mpi:Mpet_0203"/>
<evidence type="ECO:0000313" key="3">
    <source>
        <dbReference type="Proteomes" id="UP000006565"/>
    </source>
</evidence>
<dbReference type="EMBL" id="CP002117">
    <property type="protein sequence ID" value="ADN34981.1"/>
    <property type="molecule type" value="Genomic_DNA"/>
</dbReference>